<dbReference type="PIRSF" id="PIRSF009320">
    <property type="entry name" value="Nuc_binding_HP_1000"/>
    <property type="match status" value="1"/>
</dbReference>
<gene>
    <name evidence="2" type="ORF">C0099_10865</name>
</gene>
<evidence type="ECO:0000313" key="3">
    <source>
        <dbReference type="Proteomes" id="UP000242205"/>
    </source>
</evidence>
<accession>A0A2I6S811</accession>
<reference evidence="2 3" key="1">
    <citation type="submission" date="2018-01" db="EMBL/GenBank/DDBJ databases">
        <authorList>
            <person name="Fu G.-Y."/>
        </authorList>
    </citation>
    <scope>NUCLEOTIDE SEQUENCE [LARGE SCALE GENOMIC DNA]</scope>
    <source>
        <strain evidence="2 3">SY39</strain>
    </source>
</reference>
<sequence>MRVPAIVALTSQKGGSGKTTVAMQLAAGLARRGLRVGVVDLDPQESASRWAESAPPDQRFPADVVRVVTDTRLGRVLRALRDTDAVLLDCPPSIEHGHTLAALDVAHLAIVPVVPGPTDLWSTRAIERLILQRKRLAGCLLPNRVTRTALAEEVIDVMREFELPLLDATLGQRSAYALSAVRGGSVYSLGRSAAAAQEEVERLVSAVLNRLEE</sequence>
<evidence type="ECO:0000259" key="1">
    <source>
        <dbReference type="Pfam" id="PF01656"/>
    </source>
</evidence>
<dbReference type="RefSeq" id="WP_102247431.1">
    <property type="nucleotide sequence ID" value="NZ_CP025682.1"/>
</dbReference>
<organism evidence="2 3">
    <name type="scientific">Pseudazoarcus pumilus</name>
    <dbReference type="NCBI Taxonomy" id="2067960"/>
    <lineage>
        <taxon>Bacteria</taxon>
        <taxon>Pseudomonadati</taxon>
        <taxon>Pseudomonadota</taxon>
        <taxon>Betaproteobacteria</taxon>
        <taxon>Rhodocyclales</taxon>
        <taxon>Zoogloeaceae</taxon>
        <taxon>Pseudazoarcus</taxon>
    </lineage>
</organism>
<dbReference type="AlphaFoldDB" id="A0A2I6S811"/>
<dbReference type="InterPro" id="IPR050678">
    <property type="entry name" value="DNA_Partitioning_ATPase"/>
</dbReference>
<dbReference type="SUPFAM" id="SSF52540">
    <property type="entry name" value="P-loop containing nucleoside triphosphate hydrolases"/>
    <property type="match status" value="1"/>
</dbReference>
<dbReference type="KEGG" id="atw:C0099_10865"/>
<dbReference type="InterPro" id="IPR002586">
    <property type="entry name" value="CobQ/CobB/MinD/ParA_Nub-bd_dom"/>
</dbReference>
<dbReference type="InterPro" id="IPR027417">
    <property type="entry name" value="P-loop_NTPase"/>
</dbReference>
<dbReference type="Pfam" id="PF01656">
    <property type="entry name" value="CbiA"/>
    <property type="match status" value="1"/>
</dbReference>
<dbReference type="CDD" id="cd02042">
    <property type="entry name" value="ParAB_family"/>
    <property type="match status" value="1"/>
</dbReference>
<dbReference type="Gene3D" id="3.40.50.300">
    <property type="entry name" value="P-loop containing nucleotide triphosphate hydrolases"/>
    <property type="match status" value="1"/>
</dbReference>
<evidence type="ECO:0000313" key="2">
    <source>
        <dbReference type="EMBL" id="AUN95382.1"/>
    </source>
</evidence>
<dbReference type="OrthoDB" id="69313at2"/>
<dbReference type="PANTHER" id="PTHR13696:SF99">
    <property type="entry name" value="COBYRINIC ACID AC-DIAMIDE SYNTHASE"/>
    <property type="match status" value="1"/>
</dbReference>
<feature type="domain" description="CobQ/CobB/MinD/ParA nucleotide binding" evidence="1">
    <location>
        <begin position="7"/>
        <end position="199"/>
    </location>
</feature>
<dbReference type="Proteomes" id="UP000242205">
    <property type="component" value="Chromosome"/>
</dbReference>
<proteinExistence type="predicted"/>
<dbReference type="EMBL" id="CP025682">
    <property type="protein sequence ID" value="AUN95382.1"/>
    <property type="molecule type" value="Genomic_DNA"/>
</dbReference>
<keyword evidence="3" id="KW-1185">Reference proteome</keyword>
<name>A0A2I6S811_9RHOO</name>
<protein>
    <submittedName>
        <fullName evidence="2">Chromosome partitioning protein ParA</fullName>
    </submittedName>
</protein>
<dbReference type="PANTHER" id="PTHR13696">
    <property type="entry name" value="P-LOOP CONTAINING NUCLEOSIDE TRIPHOSPHATE HYDROLASE"/>
    <property type="match status" value="1"/>
</dbReference>